<dbReference type="Pfam" id="PF12349">
    <property type="entry name" value="Sterol-sensing"/>
    <property type="match status" value="1"/>
</dbReference>
<dbReference type="FunFam" id="3.30.70.420:FF:000001">
    <property type="entry name" value="3-hydroxy-3-methylglutaryl coenzyme A reductase"/>
    <property type="match status" value="1"/>
</dbReference>
<comment type="catalytic activity">
    <reaction evidence="11">
        <text>(R)-mevalonate + 2 NADP(+) + CoA = (3S)-3-hydroxy-3-methylglutaryl-CoA + 2 NADPH + 2 H(+)</text>
        <dbReference type="Rhea" id="RHEA:15989"/>
        <dbReference type="ChEBI" id="CHEBI:15378"/>
        <dbReference type="ChEBI" id="CHEBI:36464"/>
        <dbReference type="ChEBI" id="CHEBI:43074"/>
        <dbReference type="ChEBI" id="CHEBI:57287"/>
        <dbReference type="ChEBI" id="CHEBI:57783"/>
        <dbReference type="ChEBI" id="CHEBI:58349"/>
        <dbReference type="EC" id="1.1.1.34"/>
    </reaction>
    <physiologicalReaction direction="right-to-left" evidence="11">
        <dbReference type="Rhea" id="RHEA:15991"/>
    </physiologicalReaction>
</comment>
<evidence type="ECO:0000256" key="2">
    <source>
        <dbReference type="ARBA" id="ARBA00005084"/>
    </source>
</evidence>
<dbReference type="CDD" id="cd00643">
    <property type="entry name" value="HMG-CoA_reductase_classI"/>
    <property type="match status" value="1"/>
</dbReference>
<dbReference type="InterPro" id="IPR023076">
    <property type="entry name" value="HMG_CoA_Rdtase_CS"/>
</dbReference>
<comment type="pathway">
    <text evidence="2 12">Metabolic intermediate biosynthesis; (R)-mevalonate biosynthesis; (R)-mevalonate from acetyl-CoA: step 3/3.</text>
</comment>
<dbReference type="EC" id="1.1.1.34" evidence="12"/>
<accession>A0AAW1UTG7</accession>
<feature type="domain" description="SSD" evidence="13">
    <location>
        <begin position="61"/>
        <end position="218"/>
    </location>
</feature>
<evidence type="ECO:0000256" key="12">
    <source>
        <dbReference type="RuleBase" id="RU361219"/>
    </source>
</evidence>
<keyword evidence="7 12" id="KW-1133">Transmembrane helix</keyword>
<evidence type="ECO:0000256" key="10">
    <source>
        <dbReference type="ARBA" id="ARBA00023229"/>
    </source>
</evidence>
<evidence type="ECO:0000256" key="3">
    <source>
        <dbReference type="ARBA" id="ARBA00007661"/>
    </source>
</evidence>
<keyword evidence="8 12" id="KW-0560">Oxidoreductase</keyword>
<dbReference type="PRINTS" id="PR00071">
    <property type="entry name" value="HMGCOARDTASE"/>
</dbReference>
<dbReference type="GO" id="GO:0005789">
    <property type="term" value="C:endoplasmic reticulum membrane"/>
    <property type="evidence" value="ECO:0007669"/>
    <property type="project" value="UniProtKB-SubCell"/>
</dbReference>
<dbReference type="GO" id="GO:0004420">
    <property type="term" value="F:hydroxymethylglutaryl-CoA reductase (NADPH) activity"/>
    <property type="evidence" value="ECO:0007669"/>
    <property type="project" value="UniProtKB-EC"/>
</dbReference>
<comment type="caution">
    <text evidence="14">The sequence shown here is derived from an EMBL/GenBank/DDBJ whole genome shotgun (WGS) entry which is preliminary data.</text>
</comment>
<feature type="transmembrane region" description="Helical" evidence="12">
    <location>
        <begin position="21"/>
        <end position="39"/>
    </location>
</feature>
<feature type="transmembrane region" description="Helical" evidence="12">
    <location>
        <begin position="59"/>
        <end position="78"/>
    </location>
</feature>
<feature type="transmembrane region" description="Helical" evidence="12">
    <location>
        <begin position="302"/>
        <end position="324"/>
    </location>
</feature>
<dbReference type="PROSITE" id="PS00066">
    <property type="entry name" value="HMG_COA_REDUCTASE_1"/>
    <property type="match status" value="1"/>
</dbReference>
<feature type="transmembrane region" description="Helical" evidence="12">
    <location>
        <begin position="168"/>
        <end position="187"/>
    </location>
</feature>
<keyword evidence="5 12" id="KW-0256">Endoplasmic reticulum</keyword>
<dbReference type="InterPro" id="IPR023074">
    <property type="entry name" value="HMG_CoA_Rdtase_cat_sf"/>
</dbReference>
<dbReference type="InterPro" id="IPR009023">
    <property type="entry name" value="HMG_CoA_Rdtase_NAD(P)-bd_sf"/>
</dbReference>
<keyword evidence="15" id="KW-1185">Reference proteome</keyword>
<dbReference type="GO" id="GO:0015936">
    <property type="term" value="P:coenzyme A metabolic process"/>
    <property type="evidence" value="ECO:0007669"/>
    <property type="project" value="InterPro"/>
</dbReference>
<sequence>MTNSKLFKRYGELCATHPWEVIVAVLTLTTIFLTVDHHQPLISTKSKNCPGCFDEQVNAADVIVMTIIRCLAILYTYYQFRNLQKLGSKFVLGFAGLFTVFSSFVFTSTVMKFLHIELVDLKDALFFFLLLIDLSKAATLAQFALTASNQEEICQQIARGISLLGPSLTLDTIVETLVIGVGTLSGVPRLERVSYFACFSVIVNYVIFMTFYPSFLSLILELTRITNVYEQKHTIISRMLIEEKDKANPAVQRVKLIMSIGLLLVHILSRWSFSAGDITSDFIKKENCSETSSFYSFIMKQFVMSADHIVILILLVTLMIKFIFFESRDFFQEKVATVNAINNQVSSIPEEFTHLKQREKYESCCSSTYNFNEVNDVEEQDSCRNLEVCLQLFRSENEPAALTDKEIMLLVDTKHIPSYNLEKALNDVDRGVLVRRKILAKSIGFSKLQNLPYQNYDYNAVLGNCCENVVGYVPIPLGIAGPLKVDGELFHIPMATTEGCLVASTNRGCRAVDHCGIKSSIVADGMTRGPVVRFPSMTKASEMIRWLQNSNNFETLKTQFDSTSRFAKLSKISTRIAGRYVFIRFVAETGDAMGMNMLSKGTEQALHHLHDYFPDMDILSLSGNYCTDKKSSSVNWIEGRGKSVVCEAIVPAETVQSVLKCNTHALVDLNLSKNMIGSAIAGSIGGFNAHAANIVTAIFIATGQDPAQNISSSNCLTIMEPWGTDGKDLYISCTMPSIEIGTIGGGTVLPAQSACLEILGVKGPNLEQPGENAKKLARIICAAVLVGELSLMAALATGHLVKSHLKYNRSNSEKKKNSCD</sequence>
<keyword evidence="4 12" id="KW-0812">Transmembrane</keyword>
<dbReference type="SUPFAM" id="SSF55035">
    <property type="entry name" value="NAD-binding domain of HMG-CoA reductase"/>
    <property type="match status" value="1"/>
</dbReference>
<dbReference type="PANTHER" id="PTHR10572">
    <property type="entry name" value="3-HYDROXY-3-METHYLGLUTARYL-COENZYME A REDUCTASE"/>
    <property type="match status" value="1"/>
</dbReference>
<dbReference type="InterPro" id="IPR000731">
    <property type="entry name" value="SSD"/>
</dbReference>
<evidence type="ECO:0000256" key="9">
    <source>
        <dbReference type="ARBA" id="ARBA00023136"/>
    </source>
</evidence>
<evidence type="ECO:0000256" key="6">
    <source>
        <dbReference type="ARBA" id="ARBA00022857"/>
    </source>
</evidence>
<feature type="transmembrane region" description="Helical" evidence="12">
    <location>
        <begin position="193"/>
        <end position="215"/>
    </location>
</feature>
<dbReference type="Gene3D" id="1.10.3270.10">
    <property type="entry name" value="HMGR, N-terminal domain"/>
    <property type="match status" value="1"/>
</dbReference>
<feature type="transmembrane region" description="Helical" evidence="12">
    <location>
        <begin position="90"/>
        <end position="114"/>
    </location>
</feature>
<dbReference type="FunFam" id="1.10.3270.10:FF:000001">
    <property type="entry name" value="3-hydroxy-3-methylglutaryl coenzyme A reductase"/>
    <property type="match status" value="1"/>
</dbReference>
<feature type="transmembrane region" description="Helical" evidence="12">
    <location>
        <begin position="126"/>
        <end position="147"/>
    </location>
</feature>
<dbReference type="FunFam" id="3.90.770.10:FF:000001">
    <property type="entry name" value="3-hydroxy-3-methylglutaryl coenzyme A reductase"/>
    <property type="match status" value="1"/>
</dbReference>
<dbReference type="InterPro" id="IPR004554">
    <property type="entry name" value="HMG_CoA_Rdtase_eu_arc"/>
</dbReference>
<evidence type="ECO:0000256" key="11">
    <source>
        <dbReference type="ARBA" id="ARBA00049909"/>
    </source>
</evidence>
<dbReference type="EMBL" id="JARQZJ010000092">
    <property type="protein sequence ID" value="KAK9884139.1"/>
    <property type="molecule type" value="Genomic_DNA"/>
</dbReference>
<evidence type="ECO:0000256" key="7">
    <source>
        <dbReference type="ARBA" id="ARBA00022989"/>
    </source>
</evidence>
<dbReference type="Proteomes" id="UP001431783">
    <property type="component" value="Unassembled WGS sequence"/>
</dbReference>
<dbReference type="InterPro" id="IPR009029">
    <property type="entry name" value="HMG_CoA_Rdtase_sub-bd_dom_sf"/>
</dbReference>
<evidence type="ECO:0000313" key="14">
    <source>
        <dbReference type="EMBL" id="KAK9884139.1"/>
    </source>
</evidence>
<dbReference type="PROSITE" id="PS01192">
    <property type="entry name" value="HMG_COA_REDUCTASE_3"/>
    <property type="match status" value="1"/>
</dbReference>
<evidence type="ECO:0000256" key="1">
    <source>
        <dbReference type="ARBA" id="ARBA00004477"/>
    </source>
</evidence>
<proteinExistence type="inferred from homology"/>
<evidence type="ECO:0000256" key="4">
    <source>
        <dbReference type="ARBA" id="ARBA00022692"/>
    </source>
</evidence>
<comment type="subcellular location">
    <subcellularLocation>
        <location evidence="1 12">Endoplasmic reticulum membrane</location>
        <topology evidence="1 12">Multi-pass membrane protein</topology>
    </subcellularLocation>
</comment>
<dbReference type="AlphaFoldDB" id="A0AAW1UTG7"/>
<dbReference type="PROSITE" id="PS50156">
    <property type="entry name" value="SSD"/>
    <property type="match status" value="1"/>
</dbReference>
<organism evidence="14 15">
    <name type="scientific">Henosepilachna vigintioctopunctata</name>
    <dbReference type="NCBI Taxonomy" id="420089"/>
    <lineage>
        <taxon>Eukaryota</taxon>
        <taxon>Metazoa</taxon>
        <taxon>Ecdysozoa</taxon>
        <taxon>Arthropoda</taxon>
        <taxon>Hexapoda</taxon>
        <taxon>Insecta</taxon>
        <taxon>Pterygota</taxon>
        <taxon>Neoptera</taxon>
        <taxon>Endopterygota</taxon>
        <taxon>Coleoptera</taxon>
        <taxon>Polyphaga</taxon>
        <taxon>Cucujiformia</taxon>
        <taxon>Coccinelloidea</taxon>
        <taxon>Coccinellidae</taxon>
        <taxon>Epilachninae</taxon>
        <taxon>Epilachnini</taxon>
        <taxon>Henosepilachna</taxon>
    </lineage>
</organism>
<dbReference type="PANTHER" id="PTHR10572:SF24">
    <property type="entry name" value="3-HYDROXY-3-METHYLGLUTARYL-COENZYME A REDUCTASE"/>
    <property type="match status" value="1"/>
</dbReference>
<evidence type="ECO:0000256" key="5">
    <source>
        <dbReference type="ARBA" id="ARBA00022824"/>
    </source>
</evidence>
<dbReference type="InterPro" id="IPR023282">
    <property type="entry name" value="HMG_CoA_Rdtase_N"/>
</dbReference>
<dbReference type="InterPro" id="IPR002202">
    <property type="entry name" value="HMG_CoA_Rdtase"/>
</dbReference>
<dbReference type="Pfam" id="PF00368">
    <property type="entry name" value="HMG-CoA_red"/>
    <property type="match status" value="1"/>
</dbReference>
<keyword evidence="6 12" id="KW-0521">NADP</keyword>
<dbReference type="GO" id="GO:0008299">
    <property type="term" value="P:isoprenoid biosynthetic process"/>
    <property type="evidence" value="ECO:0007669"/>
    <property type="project" value="UniProtKB-KW"/>
</dbReference>
<dbReference type="InterPro" id="IPR053958">
    <property type="entry name" value="HMGCR/SNAP/NPC1-like_SSD"/>
</dbReference>
<gene>
    <name evidence="14" type="ORF">WA026_005090</name>
</gene>
<evidence type="ECO:0000259" key="13">
    <source>
        <dbReference type="PROSITE" id="PS50156"/>
    </source>
</evidence>
<dbReference type="GO" id="GO:0016126">
    <property type="term" value="P:sterol biosynthetic process"/>
    <property type="evidence" value="ECO:0007669"/>
    <property type="project" value="TreeGrafter"/>
</dbReference>
<dbReference type="Gene3D" id="3.90.770.10">
    <property type="entry name" value="3-hydroxy-3-methylglutaryl-coenzyme A Reductase, Chain A, domain 2"/>
    <property type="match status" value="1"/>
</dbReference>
<evidence type="ECO:0000313" key="15">
    <source>
        <dbReference type="Proteomes" id="UP001431783"/>
    </source>
</evidence>
<comment type="similarity">
    <text evidence="3 12">Belongs to the HMG-CoA reductase family.</text>
</comment>
<keyword evidence="9 12" id="KW-0472">Membrane</keyword>
<keyword evidence="10" id="KW-0414">Isoprene biosynthesis</keyword>
<dbReference type="PROSITE" id="PS00318">
    <property type="entry name" value="HMG_COA_REDUCTASE_2"/>
    <property type="match status" value="1"/>
</dbReference>
<dbReference type="NCBIfam" id="TIGR00533">
    <property type="entry name" value="HMG_CoA_R_NADP"/>
    <property type="match status" value="1"/>
</dbReference>
<protein>
    <recommendedName>
        <fullName evidence="12">3-hydroxy-3-methylglutaryl coenzyme A reductase</fullName>
        <shortName evidence="12">HMG-CoA reductase</shortName>
        <ecNumber evidence="12">1.1.1.34</ecNumber>
    </recommendedName>
</protein>
<dbReference type="GO" id="GO:0005778">
    <property type="term" value="C:peroxisomal membrane"/>
    <property type="evidence" value="ECO:0007669"/>
    <property type="project" value="TreeGrafter"/>
</dbReference>
<evidence type="ECO:0000256" key="8">
    <source>
        <dbReference type="ARBA" id="ARBA00023002"/>
    </source>
</evidence>
<reference evidence="14 15" key="1">
    <citation type="submission" date="2023-03" db="EMBL/GenBank/DDBJ databases">
        <title>Genome insight into feeding habits of ladybird beetles.</title>
        <authorList>
            <person name="Li H.-S."/>
            <person name="Huang Y.-H."/>
            <person name="Pang H."/>
        </authorList>
    </citation>
    <scope>NUCLEOTIDE SEQUENCE [LARGE SCALE GENOMIC DNA]</scope>
    <source>
        <strain evidence="14">SYSU_2023b</strain>
        <tissue evidence="14">Whole body</tissue>
    </source>
</reference>
<name>A0AAW1UTG7_9CUCU</name>
<dbReference type="SUPFAM" id="SSF56542">
    <property type="entry name" value="Substrate-binding domain of HMG-CoA reductase"/>
    <property type="match status" value="1"/>
</dbReference>
<dbReference type="PROSITE" id="PS50065">
    <property type="entry name" value="HMG_COA_REDUCTASE_4"/>
    <property type="match status" value="1"/>
</dbReference>
<dbReference type="Gene3D" id="3.30.70.420">
    <property type="entry name" value="Hydroxymethylglutaryl-CoA reductase, class I/II, NAD/NADP-binding domain"/>
    <property type="match status" value="1"/>
</dbReference>